<reference evidence="1" key="1">
    <citation type="submission" date="2021-02" db="EMBL/GenBank/DDBJ databases">
        <authorList>
            <person name="Syme A R."/>
            <person name="Syme A R."/>
            <person name="Moolhuijzen P."/>
        </authorList>
    </citation>
    <scope>NUCLEOTIDE SEQUENCE</scope>
    <source>
        <strain evidence="1">W1-1</strain>
    </source>
</reference>
<gene>
    <name evidence="1" type="ORF">PTTW11_04110</name>
</gene>
<protein>
    <submittedName>
        <fullName evidence="1">Uncharacterized protein</fullName>
    </submittedName>
</protein>
<sequence length="163" mass="19049">MDFASWDPEEELTHCLEIHHPSIWNADPPPYLAYEEEQPTFGNIISGPELRGLLKALTWPKYASLDPIMVRTTARCKMLKMWFTGDGYMRMVAVMGSKKDLENGREVPIIWSGIKMTPERENERTEEERARSRLLDEEQKAKEAAERKKSREEWDRHNAACLR</sequence>
<organism evidence="1 2">
    <name type="scientific">Pyrenophora teres f. teres</name>
    <dbReference type="NCBI Taxonomy" id="97479"/>
    <lineage>
        <taxon>Eukaryota</taxon>
        <taxon>Fungi</taxon>
        <taxon>Dikarya</taxon>
        <taxon>Ascomycota</taxon>
        <taxon>Pezizomycotina</taxon>
        <taxon>Dothideomycetes</taxon>
        <taxon>Pleosporomycetidae</taxon>
        <taxon>Pleosporales</taxon>
        <taxon>Pleosporineae</taxon>
        <taxon>Pleosporaceae</taxon>
        <taxon>Pyrenophora</taxon>
    </lineage>
</organism>
<evidence type="ECO:0000313" key="1">
    <source>
        <dbReference type="EMBL" id="CAE7026631.1"/>
    </source>
</evidence>
<dbReference type="Proteomes" id="UP000472372">
    <property type="component" value="Chromosome 3"/>
</dbReference>
<dbReference type="EMBL" id="HG992979">
    <property type="protein sequence ID" value="CAE7026631.1"/>
    <property type="molecule type" value="Genomic_DNA"/>
</dbReference>
<accession>A0A6S6VY68</accession>
<proteinExistence type="predicted"/>
<name>A0A6S6VY68_9PLEO</name>
<evidence type="ECO:0000313" key="2">
    <source>
        <dbReference type="Proteomes" id="UP000472372"/>
    </source>
</evidence>
<dbReference type="AlphaFoldDB" id="A0A6S6VY68"/>